<dbReference type="GO" id="GO:0007165">
    <property type="term" value="P:signal transduction"/>
    <property type="evidence" value="ECO:0007669"/>
    <property type="project" value="InterPro"/>
</dbReference>
<dbReference type="SUPFAM" id="SSF52058">
    <property type="entry name" value="L domain-like"/>
    <property type="match status" value="1"/>
</dbReference>
<keyword evidence="4" id="KW-0732">Signal</keyword>
<evidence type="ECO:0000313" key="9">
    <source>
        <dbReference type="EMBL" id="KAH3893684.1"/>
    </source>
</evidence>
<comment type="subcellular location">
    <subcellularLocation>
        <location evidence="1">Membrane</location>
        <topology evidence="1">Single-pass membrane protein</topology>
    </subcellularLocation>
</comment>
<evidence type="ECO:0000256" key="7">
    <source>
        <dbReference type="SAM" id="Phobius"/>
    </source>
</evidence>
<dbReference type="Pfam" id="PF13676">
    <property type="entry name" value="TIR_2"/>
    <property type="match status" value="1"/>
</dbReference>
<evidence type="ECO:0000259" key="8">
    <source>
        <dbReference type="PROSITE" id="PS50104"/>
    </source>
</evidence>
<dbReference type="PANTHER" id="PTHR24365:SF541">
    <property type="entry name" value="PROTEIN TOLL-RELATED"/>
    <property type="match status" value="1"/>
</dbReference>
<dbReference type="InterPro" id="IPR032675">
    <property type="entry name" value="LRR_dom_sf"/>
</dbReference>
<dbReference type="InterPro" id="IPR000157">
    <property type="entry name" value="TIR_dom"/>
</dbReference>
<evidence type="ECO:0000256" key="4">
    <source>
        <dbReference type="ARBA" id="ARBA00022729"/>
    </source>
</evidence>
<name>A0A9D4S5U3_DREPO</name>
<evidence type="ECO:0000313" key="10">
    <source>
        <dbReference type="Proteomes" id="UP000828390"/>
    </source>
</evidence>
<accession>A0A9D4S5U3</accession>
<organism evidence="9 10">
    <name type="scientific">Dreissena polymorpha</name>
    <name type="common">Zebra mussel</name>
    <name type="synonym">Mytilus polymorpha</name>
    <dbReference type="NCBI Taxonomy" id="45954"/>
    <lineage>
        <taxon>Eukaryota</taxon>
        <taxon>Metazoa</taxon>
        <taxon>Spiralia</taxon>
        <taxon>Lophotrochozoa</taxon>
        <taxon>Mollusca</taxon>
        <taxon>Bivalvia</taxon>
        <taxon>Autobranchia</taxon>
        <taxon>Heteroconchia</taxon>
        <taxon>Euheterodonta</taxon>
        <taxon>Imparidentia</taxon>
        <taxon>Neoheterodontei</taxon>
        <taxon>Myida</taxon>
        <taxon>Dreissenoidea</taxon>
        <taxon>Dreissenidae</taxon>
        <taxon>Dreissena</taxon>
    </lineage>
</organism>
<dbReference type="GO" id="GO:0005886">
    <property type="term" value="C:plasma membrane"/>
    <property type="evidence" value="ECO:0007669"/>
    <property type="project" value="TreeGrafter"/>
</dbReference>
<evidence type="ECO:0000256" key="2">
    <source>
        <dbReference type="ARBA" id="ARBA00009634"/>
    </source>
</evidence>
<dbReference type="InterPro" id="IPR001611">
    <property type="entry name" value="Leu-rich_rpt"/>
</dbReference>
<evidence type="ECO:0000256" key="5">
    <source>
        <dbReference type="ARBA" id="ARBA00022989"/>
    </source>
</evidence>
<dbReference type="SUPFAM" id="SSF52200">
    <property type="entry name" value="Toll/Interleukin receptor TIR domain"/>
    <property type="match status" value="1"/>
</dbReference>
<dbReference type="GO" id="GO:0038023">
    <property type="term" value="F:signaling receptor activity"/>
    <property type="evidence" value="ECO:0007669"/>
    <property type="project" value="TreeGrafter"/>
</dbReference>
<evidence type="ECO:0000256" key="3">
    <source>
        <dbReference type="ARBA" id="ARBA00022692"/>
    </source>
</evidence>
<dbReference type="SMART" id="SM00255">
    <property type="entry name" value="TIR"/>
    <property type="match status" value="1"/>
</dbReference>
<keyword evidence="5 7" id="KW-1133">Transmembrane helix</keyword>
<reference evidence="9" key="1">
    <citation type="journal article" date="2019" name="bioRxiv">
        <title>The Genome of the Zebra Mussel, Dreissena polymorpha: A Resource for Invasive Species Research.</title>
        <authorList>
            <person name="McCartney M.A."/>
            <person name="Auch B."/>
            <person name="Kono T."/>
            <person name="Mallez S."/>
            <person name="Zhang Y."/>
            <person name="Obille A."/>
            <person name="Becker A."/>
            <person name="Abrahante J.E."/>
            <person name="Garbe J."/>
            <person name="Badalamenti J.P."/>
            <person name="Herman A."/>
            <person name="Mangelson H."/>
            <person name="Liachko I."/>
            <person name="Sullivan S."/>
            <person name="Sone E.D."/>
            <person name="Koren S."/>
            <person name="Silverstein K.A.T."/>
            <person name="Beckman K.B."/>
            <person name="Gohl D.M."/>
        </authorList>
    </citation>
    <scope>NUCLEOTIDE SEQUENCE</scope>
    <source>
        <strain evidence="9">Duluth1</strain>
        <tissue evidence="9">Whole animal</tissue>
    </source>
</reference>
<dbReference type="Gene3D" id="3.80.10.10">
    <property type="entry name" value="Ribonuclease Inhibitor"/>
    <property type="match status" value="1"/>
</dbReference>
<dbReference type="Proteomes" id="UP000828390">
    <property type="component" value="Unassembled WGS sequence"/>
</dbReference>
<keyword evidence="3 7" id="KW-0812">Transmembrane</keyword>
<evidence type="ECO:0000256" key="6">
    <source>
        <dbReference type="ARBA" id="ARBA00023136"/>
    </source>
</evidence>
<evidence type="ECO:0000256" key="1">
    <source>
        <dbReference type="ARBA" id="ARBA00004167"/>
    </source>
</evidence>
<dbReference type="EMBL" id="JAIWYP010000001">
    <property type="protein sequence ID" value="KAH3893684.1"/>
    <property type="molecule type" value="Genomic_DNA"/>
</dbReference>
<dbReference type="PANTHER" id="PTHR24365">
    <property type="entry name" value="TOLL-LIKE RECEPTOR"/>
    <property type="match status" value="1"/>
</dbReference>
<dbReference type="PROSITE" id="PS50104">
    <property type="entry name" value="TIR"/>
    <property type="match status" value="1"/>
</dbReference>
<comment type="caution">
    <text evidence="9">The sequence shown here is derived from an EMBL/GenBank/DDBJ whole genome shotgun (WGS) entry which is preliminary data.</text>
</comment>
<proteinExistence type="inferred from homology"/>
<protein>
    <recommendedName>
        <fullName evidence="8">TIR domain-containing protein</fullName>
    </recommendedName>
</protein>
<comment type="similarity">
    <text evidence="2">Belongs to the Toll-like receptor family.</text>
</comment>
<dbReference type="Gene3D" id="3.40.50.10140">
    <property type="entry name" value="Toll/interleukin-1 receptor homology (TIR) domain"/>
    <property type="match status" value="1"/>
</dbReference>
<gene>
    <name evidence="9" type="ORF">DPMN_017834</name>
</gene>
<feature type="transmembrane region" description="Helical" evidence="7">
    <location>
        <begin position="242"/>
        <end position="264"/>
    </location>
</feature>
<dbReference type="AlphaFoldDB" id="A0A9D4S5U3"/>
<sequence length="442" mass="51662">MTECPIRIRKISMSNSRLAKLNVHTDLNAITISSFEFADVSFNELEYVSPHLLAPSVNMKYLNFSTNKLYVMQEGHTHDFERLFWKSTKLEILDLSQNGISSIPRLMFINTTSLEHLDLSMNKMQSIEFVIKHLMRLKTMHLQRNWFFMIDENTQLVLDNWHYRPSNSTDDGLVIDWSNNKFICTCDTDVLNSIKWMETLPKELLAGEINNYTCDLNGEHVYIVRGGLQETESYCRLQNAKLAITICLPTAGIISVVIVIVHLIRKNIQKRKMKIDLVLERFRLQTFPKKYLVFFSFCSEDAVVTTNLFFTELEKRLEDIVHTPRNLVCSGDRNFRPGQPIGEEIIRCIDESAVTILAVSNSFCKKHWCKREIQEIYDQDKPIILLMLEHVEPEAMGPVLYKMFERYSRAKWVFEDGQIKLEPDWAIFCRSIIDLSMKYLDE</sequence>
<keyword evidence="6 7" id="KW-0472">Membrane</keyword>
<keyword evidence="10" id="KW-1185">Reference proteome</keyword>
<dbReference type="Pfam" id="PF13855">
    <property type="entry name" value="LRR_8"/>
    <property type="match status" value="1"/>
</dbReference>
<feature type="domain" description="TIR" evidence="8">
    <location>
        <begin position="289"/>
        <end position="421"/>
    </location>
</feature>
<dbReference type="InterPro" id="IPR035897">
    <property type="entry name" value="Toll_tir_struct_dom_sf"/>
</dbReference>
<dbReference type="PROSITE" id="PS51450">
    <property type="entry name" value="LRR"/>
    <property type="match status" value="2"/>
</dbReference>
<reference evidence="9" key="2">
    <citation type="submission" date="2020-11" db="EMBL/GenBank/DDBJ databases">
        <authorList>
            <person name="McCartney M.A."/>
            <person name="Auch B."/>
            <person name="Kono T."/>
            <person name="Mallez S."/>
            <person name="Becker A."/>
            <person name="Gohl D.M."/>
            <person name="Silverstein K.A.T."/>
            <person name="Koren S."/>
            <person name="Bechman K.B."/>
            <person name="Herman A."/>
            <person name="Abrahante J.E."/>
            <person name="Garbe J."/>
        </authorList>
    </citation>
    <scope>NUCLEOTIDE SEQUENCE</scope>
    <source>
        <strain evidence="9">Duluth1</strain>
        <tissue evidence="9">Whole animal</tissue>
    </source>
</reference>